<dbReference type="Pfam" id="PF05192">
    <property type="entry name" value="MutS_III"/>
    <property type="match status" value="1"/>
</dbReference>
<dbReference type="SUPFAM" id="SSF48334">
    <property type="entry name" value="DNA repair protein MutS, domain III"/>
    <property type="match status" value="1"/>
</dbReference>
<keyword evidence="9" id="KW-1185">Reference proteome</keyword>
<evidence type="ECO:0000256" key="4">
    <source>
        <dbReference type="ARBA" id="ARBA00023125"/>
    </source>
</evidence>
<name>A0ABN7USV8_GIGMA</name>
<evidence type="ECO:0000313" key="9">
    <source>
        <dbReference type="Proteomes" id="UP000789901"/>
    </source>
</evidence>
<dbReference type="InterPro" id="IPR036187">
    <property type="entry name" value="DNA_mismatch_repair_MutS_sf"/>
</dbReference>
<feature type="region of interest" description="Disordered" evidence="6">
    <location>
        <begin position="1"/>
        <end position="70"/>
    </location>
</feature>
<dbReference type="InterPro" id="IPR011184">
    <property type="entry name" value="DNA_mismatch_repair_Msh2"/>
</dbReference>
<dbReference type="PANTHER" id="PTHR11361">
    <property type="entry name" value="DNA MISMATCH REPAIR PROTEIN MUTS FAMILY MEMBER"/>
    <property type="match status" value="1"/>
</dbReference>
<evidence type="ECO:0000256" key="3">
    <source>
        <dbReference type="ARBA" id="ARBA00022840"/>
    </source>
</evidence>
<keyword evidence="3" id="KW-0067">ATP-binding</keyword>
<evidence type="ECO:0000256" key="2">
    <source>
        <dbReference type="ARBA" id="ARBA00022741"/>
    </source>
</evidence>
<reference evidence="8 9" key="1">
    <citation type="submission" date="2021-06" db="EMBL/GenBank/DDBJ databases">
        <authorList>
            <person name="Kallberg Y."/>
            <person name="Tangrot J."/>
            <person name="Rosling A."/>
        </authorList>
    </citation>
    <scope>NUCLEOTIDE SEQUENCE [LARGE SCALE GENOMIC DNA]</scope>
    <source>
        <strain evidence="8 9">120-4 pot B 10/14</strain>
    </source>
</reference>
<dbReference type="PANTHER" id="PTHR11361:SF21">
    <property type="entry name" value="MUTS PROTEIN HOMOLOG 4"/>
    <property type="match status" value="1"/>
</dbReference>
<dbReference type="Pfam" id="PF05188">
    <property type="entry name" value="MutS_II"/>
    <property type="match status" value="1"/>
</dbReference>
<dbReference type="PROSITE" id="PS00486">
    <property type="entry name" value="DNA_MISMATCH_REPAIR_2"/>
    <property type="match status" value="1"/>
</dbReference>
<dbReference type="InterPro" id="IPR045076">
    <property type="entry name" value="MutS"/>
</dbReference>
<comment type="similarity">
    <text evidence="1">Belongs to the DNA mismatch repair MutS family.</text>
</comment>
<feature type="compositionally biased region" description="Low complexity" evidence="6">
    <location>
        <begin position="1"/>
        <end position="18"/>
    </location>
</feature>
<keyword evidence="5" id="KW-0469">Meiosis</keyword>
<evidence type="ECO:0000313" key="8">
    <source>
        <dbReference type="EMBL" id="CAG8668503.1"/>
    </source>
</evidence>
<protein>
    <submittedName>
        <fullName evidence="8">37469_t:CDS:1</fullName>
    </submittedName>
</protein>
<sequence length="720" mass="81062">MSKINATIATASSSTPTIYRSSPTTSSNDLREKSPSPGSQRLSSRVSKASSPTSSLPTRRPRTSASSRVAGRGESHSFIVAIIEGRGVASEVGMCFIDLKTSECILSQIADSQTYVKTLHKLNIYNPAEILLSATAVEPSKSKLCKILEDNIPTATIVPIGRKYFNDAAGVLNNTFTPMGALKPFQDIDHLITALIQVPQKQSIKHAEQSINNVIMLKHTLKLIEKLKEALSECKNSLLCAIHKLLSDPRLVMFEERINEVINEDITYQKSSLGLRNQRCYAVKAGFNGLLDVGKQTYKETVNDIYEKVEQYNKQYEIPLKIQFSPTTGFYLSISAEQLGNSQLPLVFINVSKKKKTLTFTTLELMKKNTKINDSLTEVYLMSDKTIEDLILEIRGSIAVLYKASESIAMLDMLTSFAHQCTVSNYVRPEFTDTLAIKDGRHPMREFLYTDHFVPNDTYASDATNFQLITGPNMSGKSTYLRQITLMSVMSQIGSFVPAEYASFRLVDQLFTRICNDNNIESNASTFIVEMRETAYILQNITDNSLVIIDELGRGTSTHDGLGITYAICEELLKTKAFIFFATHFHELTRSLTVYPNVVNLHLEVELGEENRRAAMKYLYKVKDGRNDDEHYGLKFGQIVGLHDEIIQKATEVSHKLKNLIDANKEKSTSNKIIQRRKALLQLSQHLLQIKRSSNLDQDGLRRYLKMVQEEFITRMEELM</sequence>
<dbReference type="Gene3D" id="3.30.420.110">
    <property type="entry name" value="MutS, connector domain"/>
    <property type="match status" value="1"/>
</dbReference>
<evidence type="ECO:0000256" key="6">
    <source>
        <dbReference type="SAM" id="MobiDB-lite"/>
    </source>
</evidence>
<dbReference type="InterPro" id="IPR007861">
    <property type="entry name" value="DNA_mismatch_repair_MutS_clamp"/>
</dbReference>
<dbReference type="SMART" id="SM00533">
    <property type="entry name" value="MUTSd"/>
    <property type="match status" value="1"/>
</dbReference>
<dbReference type="SMART" id="SM00534">
    <property type="entry name" value="MUTSac"/>
    <property type="match status" value="1"/>
</dbReference>
<dbReference type="Pfam" id="PF00488">
    <property type="entry name" value="MutS_V"/>
    <property type="match status" value="1"/>
</dbReference>
<dbReference type="InterPro" id="IPR000432">
    <property type="entry name" value="DNA_mismatch_repair_MutS_C"/>
</dbReference>
<accession>A0ABN7USV8</accession>
<feature type="compositionally biased region" description="Polar residues" evidence="6">
    <location>
        <begin position="36"/>
        <end position="48"/>
    </location>
</feature>
<feature type="compositionally biased region" description="Low complexity" evidence="6">
    <location>
        <begin position="49"/>
        <end position="70"/>
    </location>
</feature>
<comment type="caution">
    <text evidence="8">The sequence shown here is derived from an EMBL/GenBank/DDBJ whole genome shotgun (WGS) entry which is preliminary data.</text>
</comment>
<dbReference type="InterPro" id="IPR036678">
    <property type="entry name" value="MutS_con_dom_sf"/>
</dbReference>
<keyword evidence="4" id="KW-0238">DNA-binding</keyword>
<dbReference type="Gene3D" id="3.40.50.300">
    <property type="entry name" value="P-loop containing nucleotide triphosphate hydrolases"/>
    <property type="match status" value="1"/>
</dbReference>
<dbReference type="Gene3D" id="1.10.1420.10">
    <property type="match status" value="1"/>
</dbReference>
<evidence type="ECO:0000256" key="1">
    <source>
        <dbReference type="ARBA" id="ARBA00006271"/>
    </source>
</evidence>
<dbReference type="PIRSF" id="PIRSF005813">
    <property type="entry name" value="MSH2"/>
    <property type="match status" value="1"/>
</dbReference>
<evidence type="ECO:0000259" key="7">
    <source>
        <dbReference type="PROSITE" id="PS00486"/>
    </source>
</evidence>
<proteinExistence type="inferred from homology"/>
<dbReference type="Proteomes" id="UP000789901">
    <property type="component" value="Unassembled WGS sequence"/>
</dbReference>
<keyword evidence="2" id="KW-0547">Nucleotide-binding</keyword>
<evidence type="ECO:0000256" key="5">
    <source>
        <dbReference type="ARBA" id="ARBA00023254"/>
    </source>
</evidence>
<feature type="compositionally biased region" description="Polar residues" evidence="6">
    <location>
        <begin position="19"/>
        <end position="28"/>
    </location>
</feature>
<gene>
    <name evidence="8" type="ORF">GMARGA_LOCUS10286</name>
</gene>
<dbReference type="InterPro" id="IPR027417">
    <property type="entry name" value="P-loop_NTPase"/>
</dbReference>
<dbReference type="EMBL" id="CAJVQB010005715">
    <property type="protein sequence ID" value="CAG8668503.1"/>
    <property type="molecule type" value="Genomic_DNA"/>
</dbReference>
<dbReference type="SUPFAM" id="SSF52540">
    <property type="entry name" value="P-loop containing nucleoside triphosphate hydrolases"/>
    <property type="match status" value="1"/>
</dbReference>
<feature type="domain" description="DNA mismatch repair proteins mutS family" evidence="7">
    <location>
        <begin position="545"/>
        <end position="561"/>
    </location>
</feature>
<organism evidence="8 9">
    <name type="scientific">Gigaspora margarita</name>
    <dbReference type="NCBI Taxonomy" id="4874"/>
    <lineage>
        <taxon>Eukaryota</taxon>
        <taxon>Fungi</taxon>
        <taxon>Fungi incertae sedis</taxon>
        <taxon>Mucoromycota</taxon>
        <taxon>Glomeromycotina</taxon>
        <taxon>Glomeromycetes</taxon>
        <taxon>Diversisporales</taxon>
        <taxon>Gigasporaceae</taxon>
        <taxon>Gigaspora</taxon>
    </lineage>
</organism>
<dbReference type="Pfam" id="PF05190">
    <property type="entry name" value="MutS_IV"/>
    <property type="match status" value="1"/>
</dbReference>
<dbReference type="InterPro" id="IPR007696">
    <property type="entry name" value="DNA_mismatch_repair_MutS_core"/>
</dbReference>
<dbReference type="InterPro" id="IPR007860">
    <property type="entry name" value="DNA_mmatch_repair_MutS_con_dom"/>
</dbReference>